<dbReference type="InterPro" id="IPR033693">
    <property type="entry name" value="PGPEP1_Glu_AS"/>
</dbReference>
<dbReference type="SUPFAM" id="SSF53182">
    <property type="entry name" value="Pyrrolidone carboxyl peptidase (pyroglutamate aminopeptidase)"/>
    <property type="match status" value="1"/>
</dbReference>
<keyword evidence="8" id="KW-0378">Hydrolase</keyword>
<dbReference type="GO" id="GO:0005829">
    <property type="term" value="C:cytosol"/>
    <property type="evidence" value="ECO:0007669"/>
    <property type="project" value="InterPro"/>
</dbReference>
<feature type="active site" evidence="10">
    <location>
        <position position="85"/>
    </location>
</feature>
<reference evidence="12" key="1">
    <citation type="submission" date="2025-08" db="UniProtKB">
        <authorList>
            <consortium name="Ensembl"/>
        </authorList>
    </citation>
    <scope>IDENTIFICATION</scope>
</reference>
<dbReference type="InterPro" id="IPR016125">
    <property type="entry name" value="Peptidase_C15-like"/>
</dbReference>
<dbReference type="GO" id="GO:0006508">
    <property type="term" value="P:proteolysis"/>
    <property type="evidence" value="ECO:0007669"/>
    <property type="project" value="UniProtKB-KW"/>
</dbReference>
<keyword evidence="6" id="KW-0963">Cytoplasm</keyword>
<comment type="function">
    <text evidence="2">Removes 5-oxoproline from various penultimate amino acid residues except L-proline.</text>
</comment>
<evidence type="ECO:0000256" key="1">
    <source>
        <dbReference type="ARBA" id="ARBA00001770"/>
    </source>
</evidence>
<dbReference type="PROSITE" id="PS01333">
    <property type="entry name" value="PYRASE_GLU"/>
    <property type="match status" value="1"/>
</dbReference>
<comment type="catalytic activity">
    <reaction evidence="1 10">
        <text>Release of an N-terminal pyroglutamyl group from a polypeptide, the second amino acid generally not being Pro.</text>
        <dbReference type="EC" id="3.4.19.3"/>
    </reaction>
</comment>
<dbReference type="Proteomes" id="UP000694421">
    <property type="component" value="Unplaced"/>
</dbReference>
<name>A0A8D0EC02_SALMN</name>
<evidence type="ECO:0000256" key="2">
    <source>
        <dbReference type="ARBA" id="ARBA00002280"/>
    </source>
</evidence>
<evidence type="ECO:0000313" key="12">
    <source>
        <dbReference type="Ensembl" id="ENSSMRP00000029858.1"/>
    </source>
</evidence>
<dbReference type="Pfam" id="PF01470">
    <property type="entry name" value="Peptidase_C15"/>
    <property type="match status" value="1"/>
</dbReference>
<dbReference type="Ensembl" id="ENSSMRT00000034852.1">
    <property type="protein sequence ID" value="ENSSMRP00000029858.1"/>
    <property type="gene ID" value="ENSSMRG00000022954.1"/>
</dbReference>
<dbReference type="Gene3D" id="3.40.630.20">
    <property type="entry name" value="Peptidase C15, pyroglutamyl peptidase I-like"/>
    <property type="match status" value="1"/>
</dbReference>
<dbReference type="GO" id="GO:0016920">
    <property type="term" value="F:pyroglutamyl-peptidase activity"/>
    <property type="evidence" value="ECO:0007669"/>
    <property type="project" value="UniProtKB-EC"/>
</dbReference>
<evidence type="ECO:0000256" key="7">
    <source>
        <dbReference type="ARBA" id="ARBA00022670"/>
    </source>
</evidence>
<keyword evidence="9" id="KW-0788">Thiol protease</keyword>
<feature type="region of interest" description="Disordered" evidence="11">
    <location>
        <begin position="194"/>
        <end position="221"/>
    </location>
</feature>
<keyword evidence="7" id="KW-0645">Protease</keyword>
<evidence type="ECO:0000256" key="3">
    <source>
        <dbReference type="ARBA" id="ARBA00004496"/>
    </source>
</evidence>
<evidence type="ECO:0000256" key="9">
    <source>
        <dbReference type="ARBA" id="ARBA00022807"/>
    </source>
</evidence>
<dbReference type="PRINTS" id="PR00706">
    <property type="entry name" value="PYROGLUPTASE"/>
</dbReference>
<dbReference type="InterPro" id="IPR036440">
    <property type="entry name" value="Peptidase_C15-like_sf"/>
</dbReference>
<evidence type="ECO:0000256" key="6">
    <source>
        <dbReference type="ARBA" id="ARBA00022490"/>
    </source>
</evidence>
<dbReference type="InterPro" id="IPR000816">
    <property type="entry name" value="Peptidase_C15"/>
</dbReference>
<evidence type="ECO:0000256" key="5">
    <source>
        <dbReference type="ARBA" id="ARBA00012915"/>
    </source>
</evidence>
<comment type="subcellular location">
    <subcellularLocation>
        <location evidence="3">Cytoplasm</location>
    </subcellularLocation>
</comment>
<dbReference type="EC" id="3.4.19.3" evidence="5 10"/>
<accession>A0A8D0EC02</accession>
<keyword evidence="13" id="KW-1185">Reference proteome</keyword>
<dbReference type="CDD" id="cd00501">
    <property type="entry name" value="Peptidase_C15"/>
    <property type="match status" value="1"/>
</dbReference>
<proteinExistence type="inferred from homology"/>
<evidence type="ECO:0000313" key="13">
    <source>
        <dbReference type="Proteomes" id="UP000694421"/>
    </source>
</evidence>
<evidence type="ECO:0000256" key="11">
    <source>
        <dbReference type="SAM" id="MobiDB-lite"/>
    </source>
</evidence>
<reference evidence="12" key="2">
    <citation type="submission" date="2025-09" db="UniProtKB">
        <authorList>
            <consortium name="Ensembl"/>
        </authorList>
    </citation>
    <scope>IDENTIFICATION</scope>
</reference>
<sequence>MEKHRRPVVVTGFGPFGEHSVNASWIAVQELEKLGLGEDVDLHVYEIPVEYQAVQRLIPALWKKHSPQLVVHVGLSGMATTVTLEKCGHNVGYRGLDNCRFCPGSHCCVEGGPECIDSVIDMDAVCKRVSASGLDVTVTISKDAGRYAGGEGRGRRGKGRGLRLAPGRIAGTWETGRIRKVKIHVARGRCLHQPQAGLGRQDSGTFRGDAGPNSPRESGCE</sequence>
<dbReference type="PANTHER" id="PTHR23402:SF16">
    <property type="entry name" value="PYROGLUTAMYL-PEPTIDASE 1"/>
    <property type="match status" value="1"/>
</dbReference>
<protein>
    <recommendedName>
        <fullName evidence="5 10">Pyroglutamyl-peptidase I</fullName>
        <ecNumber evidence="5 10">3.4.19.3</ecNumber>
    </recommendedName>
</protein>
<organism evidence="12 13">
    <name type="scientific">Salvator merianae</name>
    <name type="common">Argentine black and white tegu</name>
    <name type="synonym">Tupinambis merianae</name>
    <dbReference type="NCBI Taxonomy" id="96440"/>
    <lineage>
        <taxon>Eukaryota</taxon>
        <taxon>Metazoa</taxon>
        <taxon>Chordata</taxon>
        <taxon>Craniata</taxon>
        <taxon>Vertebrata</taxon>
        <taxon>Euteleostomi</taxon>
        <taxon>Lepidosauria</taxon>
        <taxon>Squamata</taxon>
        <taxon>Bifurcata</taxon>
        <taxon>Unidentata</taxon>
        <taxon>Episquamata</taxon>
        <taxon>Laterata</taxon>
        <taxon>Teiioidea</taxon>
        <taxon>Teiidae</taxon>
        <taxon>Salvator</taxon>
    </lineage>
</organism>
<dbReference type="AlphaFoldDB" id="A0A8D0EC02"/>
<evidence type="ECO:0000256" key="8">
    <source>
        <dbReference type="ARBA" id="ARBA00022801"/>
    </source>
</evidence>
<evidence type="ECO:0000256" key="4">
    <source>
        <dbReference type="ARBA" id="ARBA00006641"/>
    </source>
</evidence>
<dbReference type="PANTHER" id="PTHR23402">
    <property type="entry name" value="PROTEASE FAMILY C15 PYROGLUTAMYL-PEPTIDASE I-RELATED"/>
    <property type="match status" value="1"/>
</dbReference>
<dbReference type="GeneTree" id="ENSGT00390000015368"/>
<evidence type="ECO:0000256" key="10">
    <source>
        <dbReference type="PROSITE-ProRule" id="PRU10076"/>
    </source>
</evidence>
<comment type="similarity">
    <text evidence="4">Belongs to the peptidase C15 family.</text>
</comment>